<name>A0ABP3LD56_9ACTN</name>
<evidence type="ECO:0000256" key="1">
    <source>
        <dbReference type="SAM" id="Coils"/>
    </source>
</evidence>
<protein>
    <recommendedName>
        <fullName evidence="5">Secreted protein</fullName>
    </recommendedName>
</protein>
<evidence type="ECO:0000256" key="2">
    <source>
        <dbReference type="SAM" id="MobiDB-lite"/>
    </source>
</evidence>
<feature type="region of interest" description="Disordered" evidence="2">
    <location>
        <begin position="203"/>
        <end position="227"/>
    </location>
</feature>
<gene>
    <name evidence="3" type="ORF">GCM10010361_73530</name>
</gene>
<feature type="coiled-coil region" evidence="1">
    <location>
        <begin position="49"/>
        <end position="97"/>
    </location>
</feature>
<evidence type="ECO:0000313" key="4">
    <source>
        <dbReference type="Proteomes" id="UP001500909"/>
    </source>
</evidence>
<evidence type="ECO:0000313" key="3">
    <source>
        <dbReference type="EMBL" id="GAA0497234.1"/>
    </source>
</evidence>
<organism evidence="3 4">
    <name type="scientific">Streptomyces olivaceiscleroticus</name>
    <dbReference type="NCBI Taxonomy" id="68245"/>
    <lineage>
        <taxon>Bacteria</taxon>
        <taxon>Bacillati</taxon>
        <taxon>Actinomycetota</taxon>
        <taxon>Actinomycetes</taxon>
        <taxon>Kitasatosporales</taxon>
        <taxon>Streptomycetaceae</taxon>
        <taxon>Streptomyces</taxon>
    </lineage>
</organism>
<dbReference type="EMBL" id="BAAABY010000057">
    <property type="protein sequence ID" value="GAA0497234.1"/>
    <property type="molecule type" value="Genomic_DNA"/>
</dbReference>
<keyword evidence="4" id="KW-1185">Reference proteome</keyword>
<feature type="compositionally biased region" description="Low complexity" evidence="2">
    <location>
        <begin position="318"/>
        <end position="351"/>
    </location>
</feature>
<reference evidence="4" key="1">
    <citation type="journal article" date="2019" name="Int. J. Syst. Evol. Microbiol.">
        <title>The Global Catalogue of Microorganisms (GCM) 10K type strain sequencing project: providing services to taxonomists for standard genome sequencing and annotation.</title>
        <authorList>
            <consortium name="The Broad Institute Genomics Platform"/>
            <consortium name="The Broad Institute Genome Sequencing Center for Infectious Disease"/>
            <person name="Wu L."/>
            <person name="Ma J."/>
        </authorList>
    </citation>
    <scope>NUCLEOTIDE SEQUENCE [LARGE SCALE GENOMIC DNA]</scope>
    <source>
        <strain evidence="4">JCM 4805</strain>
    </source>
</reference>
<feature type="compositionally biased region" description="Basic and acidic residues" evidence="2">
    <location>
        <begin position="354"/>
        <end position="372"/>
    </location>
</feature>
<evidence type="ECO:0008006" key="5">
    <source>
        <dbReference type="Google" id="ProtNLM"/>
    </source>
</evidence>
<accession>A0ABP3LD56</accession>
<sequence>MLRILVAASALAAVGGAVLARRWDRTAGKRVADLTRARVRDEWRTEERIAELETDVEEGREIRTALETKLRAKRAELARLRNEHAALLRRYATAETERASALEGRRRLAIDAAVPARELTAGGAVPVPGLTAVAPAAVAPVADGTVAAGITPGAPGAAARTTRTATAGRGPAHAAPAPAPTAADFRQADEALLRLRQSAVRQEAARQDAARRAERERAERQRAAEQARAAEQVRAVAAGAPTLRPVPAAAVAPFTPQHRPASRATGGFDFFGTGTASRATGGTDTVSASGAVAVPKEAPAAPLEEDLADVVGDEAVAEQSARAAAAPRAAQPHEGAATAAQEAAGTDAGPATEARAEAEPKTESTAEPKTDADADAGSGAGERAAGEVIDLTAHDETEQFDVAELRSAAAR</sequence>
<dbReference type="RefSeq" id="WP_346099889.1">
    <property type="nucleotide sequence ID" value="NZ_BAAABY010000057.1"/>
</dbReference>
<feature type="region of interest" description="Disordered" evidence="2">
    <location>
        <begin position="318"/>
        <end position="411"/>
    </location>
</feature>
<proteinExistence type="predicted"/>
<feature type="region of interest" description="Disordered" evidence="2">
    <location>
        <begin position="149"/>
        <end position="181"/>
    </location>
</feature>
<comment type="caution">
    <text evidence="3">The sequence shown here is derived from an EMBL/GenBank/DDBJ whole genome shotgun (WGS) entry which is preliminary data.</text>
</comment>
<dbReference type="Proteomes" id="UP001500909">
    <property type="component" value="Unassembled WGS sequence"/>
</dbReference>
<feature type="compositionally biased region" description="Basic and acidic residues" evidence="2">
    <location>
        <begin position="203"/>
        <end position="225"/>
    </location>
</feature>
<keyword evidence="1" id="KW-0175">Coiled coil</keyword>